<dbReference type="PANTHER" id="PTHR47505:SF1">
    <property type="entry name" value="DNA UTILIZATION PROTEIN YHGH"/>
    <property type="match status" value="1"/>
</dbReference>
<dbReference type="InterPro" id="IPR029057">
    <property type="entry name" value="PRTase-like"/>
</dbReference>
<name>A0A926FD19_9FIRM</name>
<dbReference type="InterPro" id="IPR051910">
    <property type="entry name" value="ComF/GntX_DNA_util-trans"/>
</dbReference>
<dbReference type="Gene3D" id="3.40.50.2020">
    <property type="match status" value="1"/>
</dbReference>
<dbReference type="SUPFAM" id="SSF53271">
    <property type="entry name" value="PRTase-like"/>
    <property type="match status" value="1"/>
</dbReference>
<feature type="domain" description="Phosphoribosyltransferase" evidence="2">
    <location>
        <begin position="145"/>
        <end position="240"/>
    </location>
</feature>
<comment type="caution">
    <text evidence="3">The sequence shown here is derived from an EMBL/GenBank/DDBJ whole genome shotgun (WGS) entry which is preliminary data.</text>
</comment>
<dbReference type="RefSeq" id="WP_262431633.1">
    <property type="nucleotide sequence ID" value="NZ_JACRTE010000003.1"/>
</dbReference>
<sequence length="257" mass="29470">MTSEQTAKILKTVKEAFLNIFFPKKCVYCGKILGYKSNLSLCLQCAGKCMTREKPLRDFETKYFDSALCASYYEKHMRNAILNFKFHAVTYLAPTFAHILLLKLKEDFRFAYADIITCVPLGRARLAKRGYNQSELVAREASKSLSGEFISNLLFKVKDVPPLSKMTAAKRRRAVKNAYKFNNNFDIRGKTVLLIDDIFTTGATVNECARILKLNGAKSVFAMCVCETRQKGLFENDLHKENFDERKNLYNSDKRRV</sequence>
<evidence type="ECO:0000313" key="4">
    <source>
        <dbReference type="Proteomes" id="UP000647416"/>
    </source>
</evidence>
<accession>A0A926FD19</accession>
<proteinExistence type="inferred from homology"/>
<keyword evidence="4" id="KW-1185">Reference proteome</keyword>
<evidence type="ECO:0000256" key="1">
    <source>
        <dbReference type="ARBA" id="ARBA00008007"/>
    </source>
</evidence>
<reference evidence="3" key="1">
    <citation type="submission" date="2020-08" db="EMBL/GenBank/DDBJ databases">
        <title>Genome public.</title>
        <authorList>
            <person name="Liu C."/>
            <person name="Sun Q."/>
        </authorList>
    </citation>
    <scope>NUCLEOTIDE SEQUENCE</scope>
    <source>
        <strain evidence="3">NSJ-50</strain>
    </source>
</reference>
<dbReference type="Proteomes" id="UP000647416">
    <property type="component" value="Unassembled WGS sequence"/>
</dbReference>
<gene>
    <name evidence="3" type="ORF">H8706_04245</name>
</gene>
<evidence type="ECO:0000259" key="2">
    <source>
        <dbReference type="Pfam" id="PF00156"/>
    </source>
</evidence>
<dbReference type="EMBL" id="JACRTE010000003">
    <property type="protein sequence ID" value="MBC8596079.1"/>
    <property type="molecule type" value="Genomic_DNA"/>
</dbReference>
<evidence type="ECO:0000313" key="3">
    <source>
        <dbReference type="EMBL" id="MBC8596079.1"/>
    </source>
</evidence>
<comment type="similarity">
    <text evidence="1">Belongs to the ComF/GntX family.</text>
</comment>
<dbReference type="PANTHER" id="PTHR47505">
    <property type="entry name" value="DNA UTILIZATION PROTEIN YHGH"/>
    <property type="match status" value="1"/>
</dbReference>
<protein>
    <submittedName>
        <fullName evidence="3">ComF family protein</fullName>
    </submittedName>
</protein>
<dbReference type="Pfam" id="PF00156">
    <property type="entry name" value="Pribosyltran"/>
    <property type="match status" value="1"/>
</dbReference>
<organism evidence="3 4">
    <name type="scientific">Qingrenia yutianensis</name>
    <dbReference type="NCBI Taxonomy" id="2763676"/>
    <lineage>
        <taxon>Bacteria</taxon>
        <taxon>Bacillati</taxon>
        <taxon>Bacillota</taxon>
        <taxon>Clostridia</taxon>
        <taxon>Eubacteriales</taxon>
        <taxon>Oscillospiraceae</taxon>
        <taxon>Qingrenia</taxon>
    </lineage>
</organism>
<dbReference type="CDD" id="cd06223">
    <property type="entry name" value="PRTases_typeI"/>
    <property type="match status" value="1"/>
</dbReference>
<dbReference type="AlphaFoldDB" id="A0A926FD19"/>
<dbReference type="InterPro" id="IPR000836">
    <property type="entry name" value="PRTase_dom"/>
</dbReference>